<dbReference type="OrthoDB" id="9803968at2"/>
<dbReference type="InterPro" id="IPR042099">
    <property type="entry name" value="ANL_N_sf"/>
</dbReference>
<keyword evidence="6" id="KW-1185">Reference proteome</keyword>
<dbReference type="NCBIfam" id="TIGR01733">
    <property type="entry name" value="AA-adenyl-dom"/>
    <property type="match status" value="1"/>
</dbReference>
<organism evidence="5 6">
    <name type="scientific">Mumia flava</name>
    <dbReference type="NCBI Taxonomy" id="1348852"/>
    <lineage>
        <taxon>Bacteria</taxon>
        <taxon>Bacillati</taxon>
        <taxon>Actinomycetota</taxon>
        <taxon>Actinomycetes</taxon>
        <taxon>Propionibacteriales</taxon>
        <taxon>Nocardioidaceae</taxon>
        <taxon>Mumia</taxon>
    </lineage>
</organism>
<dbReference type="Gene3D" id="3.40.50.980">
    <property type="match status" value="2"/>
</dbReference>
<keyword evidence="2" id="KW-0436">Ligase</keyword>
<dbReference type="SUPFAM" id="SSF53335">
    <property type="entry name" value="S-adenosyl-L-methionine-dependent methyltransferases"/>
    <property type="match status" value="1"/>
</dbReference>
<dbReference type="InterPro" id="IPR010071">
    <property type="entry name" value="AA_adenyl_dom"/>
</dbReference>
<dbReference type="SUPFAM" id="SSF56801">
    <property type="entry name" value="Acetyl-CoA synthetase-like"/>
    <property type="match status" value="2"/>
</dbReference>
<dbReference type="GO" id="GO:0031177">
    <property type="term" value="F:phosphopantetheine binding"/>
    <property type="evidence" value="ECO:0007669"/>
    <property type="project" value="TreeGrafter"/>
</dbReference>
<dbReference type="InterPro" id="IPR020845">
    <property type="entry name" value="AMP-binding_CS"/>
</dbReference>
<dbReference type="PANTHER" id="PTHR45527">
    <property type="entry name" value="NONRIBOSOMAL PEPTIDE SYNTHETASE"/>
    <property type="match status" value="1"/>
</dbReference>
<dbReference type="Gene3D" id="3.30.300.30">
    <property type="match status" value="1"/>
</dbReference>
<dbReference type="InterPro" id="IPR025110">
    <property type="entry name" value="AMP-bd_C"/>
</dbReference>
<evidence type="ECO:0000313" key="5">
    <source>
        <dbReference type="EMBL" id="PJJ54095.1"/>
    </source>
</evidence>
<reference evidence="5 6" key="1">
    <citation type="submission" date="2017-11" db="EMBL/GenBank/DDBJ databases">
        <title>Genomic Encyclopedia of Archaeal and Bacterial Type Strains, Phase II (KMG-II): From Individual Species to Whole Genera.</title>
        <authorList>
            <person name="Goeker M."/>
        </authorList>
    </citation>
    <scope>NUCLEOTIDE SEQUENCE [LARGE SCALE GENOMIC DNA]</scope>
    <source>
        <strain evidence="5 6">DSM 27763</strain>
    </source>
</reference>
<evidence type="ECO:0000313" key="6">
    <source>
        <dbReference type="Proteomes" id="UP000230842"/>
    </source>
</evidence>
<dbReference type="Proteomes" id="UP000230842">
    <property type="component" value="Unassembled WGS sequence"/>
</dbReference>
<sequence length="717" mass="75691">MTSTRPPAEWYDTDRAYPDGLTAVDLVAQAARRAPDAPAVVDAHGVVHTHGQLHALATRLAGLLHEHGIGVGDNVAFLGRRHAASLVAILGAGLAGAAFVPIGHRWPIERIVYVMRATRARCIVGLGEDAPLLDELAATCPDLTDVVLLDVDTEHPSMAPEATARTDPSAPPVEPDALAAAVLAERPRTVLQVGLGRGELLERVGPYVDLFTAVEPDGDAVDAAARWANENDVFADLVVGGPERVGELPPAAVDVAVLPAAPSPAQLAAVAAAVRPGGAAIVPGPAAPVEDRVWAAAAAAPDVGATVLRRTDLPPGVAGGRGPRVHTGWHLARQPAVDPPRALAPGDVAYVIFTSGSTGRPKGVAVSHGALVNTLWSCSELFPFRASDRLLQVVSFCFDLSIYDVFGVLSAGGALRIADEDELAEPALLARVLLEEGITLWNSAPPMFAWVLPFLTEADAPPERSSSLRLMFLAGDWIPLSMPDETRAVFPDLRIVNLGGATETAVWSCWYEIGRVEADWPSIPYGRPLANTRYYILDEHREPTPIGEAGQIYTAGTSLALGYHGDPVQTAQVFVPDPFRPGQRMYASGDRGRWLPDGQMQLLGRIDHQVKVRGYRVELGEIESVMAAATNVRSAAVVTVDRVGSLALVGFYTCREPGVPVETLRELLAATLPDYMVPTHLACVGELPLTTNGKVDRAALAGLAAPATAASGSEGRR</sequence>
<dbReference type="PANTHER" id="PTHR45527:SF10">
    <property type="entry name" value="PYOCHELIN SYNTHASE PCHF"/>
    <property type="match status" value="1"/>
</dbReference>
<comment type="pathway">
    <text evidence="1">Siderophore biosynthesis.</text>
</comment>
<evidence type="ECO:0000256" key="2">
    <source>
        <dbReference type="ARBA" id="ARBA00022598"/>
    </source>
</evidence>
<dbReference type="InterPro" id="IPR029063">
    <property type="entry name" value="SAM-dependent_MTases_sf"/>
</dbReference>
<evidence type="ECO:0000256" key="1">
    <source>
        <dbReference type="ARBA" id="ARBA00004924"/>
    </source>
</evidence>
<dbReference type="Pfam" id="PF13193">
    <property type="entry name" value="AMP-binding_C"/>
    <property type="match status" value="1"/>
</dbReference>
<accession>A0A0B2B2U2</accession>
<dbReference type="Gene3D" id="2.30.38.10">
    <property type="entry name" value="Luciferase, Domain 3"/>
    <property type="match status" value="1"/>
</dbReference>
<dbReference type="AlphaFoldDB" id="A0A0B2B2U2"/>
<dbReference type="GO" id="GO:0044550">
    <property type="term" value="P:secondary metabolite biosynthetic process"/>
    <property type="evidence" value="ECO:0007669"/>
    <property type="project" value="TreeGrafter"/>
</dbReference>
<dbReference type="GO" id="GO:0043041">
    <property type="term" value="P:amino acid activation for nonribosomal peptide biosynthetic process"/>
    <property type="evidence" value="ECO:0007669"/>
    <property type="project" value="TreeGrafter"/>
</dbReference>
<feature type="domain" description="AMP-binding enzyme C-terminal" evidence="4">
    <location>
        <begin position="621"/>
        <end position="694"/>
    </location>
</feature>
<comment type="caution">
    <text evidence="5">The sequence shown here is derived from an EMBL/GenBank/DDBJ whole genome shotgun (WGS) entry which is preliminary data.</text>
</comment>
<evidence type="ECO:0000259" key="3">
    <source>
        <dbReference type="Pfam" id="PF00501"/>
    </source>
</evidence>
<feature type="domain" description="AMP-dependent synthetase/ligase" evidence="3">
    <location>
        <begin position="332"/>
        <end position="564"/>
    </location>
</feature>
<gene>
    <name evidence="5" type="ORF">CLV56_3599</name>
</gene>
<evidence type="ECO:0000259" key="4">
    <source>
        <dbReference type="Pfam" id="PF13193"/>
    </source>
</evidence>
<dbReference type="GO" id="GO:0005737">
    <property type="term" value="C:cytoplasm"/>
    <property type="evidence" value="ECO:0007669"/>
    <property type="project" value="TreeGrafter"/>
</dbReference>
<dbReference type="PROSITE" id="PS00455">
    <property type="entry name" value="AMP_BINDING"/>
    <property type="match status" value="1"/>
</dbReference>
<feature type="domain" description="AMP-dependent synthetase/ligase" evidence="3">
    <location>
        <begin position="28"/>
        <end position="179"/>
    </location>
</feature>
<dbReference type="CDD" id="cd05930">
    <property type="entry name" value="A_NRPS"/>
    <property type="match status" value="1"/>
</dbReference>
<dbReference type="RefSeq" id="WP_039368943.1">
    <property type="nucleotide sequence ID" value="NZ_PGEZ01000002.1"/>
</dbReference>
<dbReference type="EMBL" id="PGEZ01000002">
    <property type="protein sequence ID" value="PJJ54095.1"/>
    <property type="molecule type" value="Genomic_DNA"/>
</dbReference>
<dbReference type="Pfam" id="PF00501">
    <property type="entry name" value="AMP-binding"/>
    <property type="match status" value="2"/>
</dbReference>
<dbReference type="InterPro" id="IPR045851">
    <property type="entry name" value="AMP-bd_C_sf"/>
</dbReference>
<proteinExistence type="predicted"/>
<dbReference type="InterPro" id="IPR000873">
    <property type="entry name" value="AMP-dep_synth/lig_dom"/>
</dbReference>
<protein>
    <submittedName>
        <fullName evidence="5">Amino acid adenylation domain-containing protein</fullName>
    </submittedName>
</protein>
<dbReference type="Gene3D" id="3.40.50.12780">
    <property type="entry name" value="N-terminal domain of ligase-like"/>
    <property type="match status" value="1"/>
</dbReference>
<name>A0A0B2B2U2_9ACTN</name>